<dbReference type="Proteomes" id="UP001057402">
    <property type="component" value="Chromosome 4"/>
</dbReference>
<evidence type="ECO:0000313" key="1">
    <source>
        <dbReference type="EMBL" id="KAI4375921.1"/>
    </source>
</evidence>
<reference evidence="2" key="1">
    <citation type="journal article" date="2023" name="Front. Plant Sci.">
        <title>Chromosomal-level genome assembly of Melastoma candidum provides insights into trichome evolution.</title>
        <authorList>
            <person name="Zhong Y."/>
            <person name="Wu W."/>
            <person name="Sun C."/>
            <person name="Zou P."/>
            <person name="Liu Y."/>
            <person name="Dai S."/>
            <person name="Zhou R."/>
        </authorList>
    </citation>
    <scope>NUCLEOTIDE SEQUENCE [LARGE SCALE GENOMIC DNA]</scope>
</reference>
<comment type="caution">
    <text evidence="1">The sequence shown here is derived from an EMBL/GenBank/DDBJ whole genome shotgun (WGS) entry which is preliminary data.</text>
</comment>
<name>A0ACB9RDN1_9MYRT</name>
<gene>
    <name evidence="1" type="ORF">MLD38_013735</name>
</gene>
<accession>A0ACB9RDN1</accession>
<evidence type="ECO:0000313" key="2">
    <source>
        <dbReference type="Proteomes" id="UP001057402"/>
    </source>
</evidence>
<proteinExistence type="predicted"/>
<keyword evidence="2" id="KW-1185">Reference proteome</keyword>
<dbReference type="EMBL" id="CM042883">
    <property type="protein sequence ID" value="KAI4375921.1"/>
    <property type="molecule type" value="Genomic_DNA"/>
</dbReference>
<sequence>MAFDNSQIFNLWQSPPFDEFSVLPVAASLGEHTYSSFPQPTINFEGSAEESSFSISTSVKHPKASQWTPVKVDVLPDNQAITSAYVNSDSNHQHLSGKLKDEAVSPKTVINLPCDVSFSQGSLGIQNHPSNSSRHGGRWARTSCGRFPQAQDHIMAERKRREKLSQRFIALSALIPGLKKMDKASVLGDAIKYLKQLQERVEVLEDQTGQRAVETIVSVKKLRVCDDGDLSNGSFDEPLPEIEVRVSGVDVLVRVHCRKTDRALEMIVAEVQKLHLNITNSSFITFGPCLLDITLVAKMNPEFNLSAQDLVKNLRSAFNPSL</sequence>
<organism evidence="1 2">
    <name type="scientific">Melastoma candidum</name>
    <dbReference type="NCBI Taxonomy" id="119954"/>
    <lineage>
        <taxon>Eukaryota</taxon>
        <taxon>Viridiplantae</taxon>
        <taxon>Streptophyta</taxon>
        <taxon>Embryophyta</taxon>
        <taxon>Tracheophyta</taxon>
        <taxon>Spermatophyta</taxon>
        <taxon>Magnoliopsida</taxon>
        <taxon>eudicotyledons</taxon>
        <taxon>Gunneridae</taxon>
        <taxon>Pentapetalae</taxon>
        <taxon>rosids</taxon>
        <taxon>malvids</taxon>
        <taxon>Myrtales</taxon>
        <taxon>Melastomataceae</taxon>
        <taxon>Melastomatoideae</taxon>
        <taxon>Melastomateae</taxon>
        <taxon>Melastoma</taxon>
    </lineage>
</organism>
<protein>
    <submittedName>
        <fullName evidence="1">Uncharacterized protein</fullName>
    </submittedName>
</protein>